<gene>
    <name evidence="6" type="primary">J</name>
</gene>
<evidence type="ECO:0000313" key="7">
    <source>
        <dbReference type="Proteomes" id="UP000000890"/>
    </source>
</evidence>
<evidence type="ECO:0000256" key="2">
    <source>
        <dbReference type="ARBA" id="ARBA00022561"/>
    </source>
</evidence>
<accession>Q2LM25</accession>
<dbReference type="Proteomes" id="UP000000890">
    <property type="component" value="Segment"/>
</dbReference>
<dbReference type="GeneID" id="3959446"/>
<proteinExistence type="predicted"/>
<dbReference type="InterPro" id="IPR006815">
    <property type="entry name" value="Microvir_J-like"/>
</dbReference>
<dbReference type="Pfam" id="PF04726">
    <property type="entry name" value="Microvir_J"/>
    <property type="match status" value="1"/>
</dbReference>
<comment type="subcellular location">
    <subcellularLocation>
        <location evidence="1">Virion</location>
    </subcellularLocation>
</comment>
<keyword evidence="3" id="KW-0946">Virion</keyword>
<keyword evidence="4" id="KW-0238">DNA-binding</keyword>
<dbReference type="PIRSF" id="PIRSF004161">
    <property type="entry name" value="Microvir_J"/>
    <property type="match status" value="1"/>
</dbReference>
<evidence type="ECO:0000256" key="5">
    <source>
        <dbReference type="ARBA" id="ARBA00030886"/>
    </source>
</evidence>
<evidence type="ECO:0000256" key="4">
    <source>
        <dbReference type="ARBA" id="ARBA00023125"/>
    </source>
</evidence>
<organism evidence="6 7">
    <name type="scientific">Escherichia phage NC29</name>
    <dbReference type="NCBI Taxonomy" id="338110"/>
    <lineage>
        <taxon>Viruses</taxon>
        <taxon>Monodnaviria</taxon>
        <taxon>Sangervirae</taxon>
        <taxon>Phixviricota</taxon>
        <taxon>Malgrandaviricetes</taxon>
        <taxon>Petitvirales</taxon>
        <taxon>Microviridae</taxon>
        <taxon>Bullavirinae</taxon>
        <taxon>Alphatrevirus</taxon>
        <taxon>Alphatrevirus NC29</taxon>
    </lineage>
</organism>
<keyword evidence="7" id="KW-1185">Reference proteome</keyword>
<name>Q2LM25_9VIRU</name>
<keyword evidence="2" id="KW-0167">Capsid protein</keyword>
<dbReference type="RefSeq" id="YP_512476.1">
    <property type="nucleotide sequence ID" value="NC_007827.1"/>
</dbReference>
<protein>
    <recommendedName>
        <fullName evidence="5">J protein</fullName>
    </recommendedName>
</protein>
<evidence type="ECO:0000313" key="6">
    <source>
        <dbReference type="EMBL" id="AAZ49055.1"/>
    </source>
</evidence>
<dbReference type="GO" id="GO:0019028">
    <property type="term" value="C:viral capsid"/>
    <property type="evidence" value="ECO:0007669"/>
    <property type="project" value="UniProtKB-KW"/>
</dbReference>
<dbReference type="GO" id="GO:0003677">
    <property type="term" value="F:DNA binding"/>
    <property type="evidence" value="ECO:0007669"/>
    <property type="project" value="UniProtKB-KW"/>
</dbReference>
<dbReference type="EMBL" id="DQ079879">
    <property type="protein sequence ID" value="AAZ49055.1"/>
    <property type="molecule type" value="Genomic_DNA"/>
</dbReference>
<reference evidence="6 7" key="1">
    <citation type="journal article" date="2006" name="J. Bacteriol.">
        <title>Horizontal gene transfer and the evolution of microvirid coliphage genomes.</title>
        <authorList>
            <person name="Rokyta D.R."/>
            <person name="Burch C.L."/>
            <person name="Caudle S.B."/>
            <person name="Wichman H.A."/>
        </authorList>
    </citation>
    <scope>NUCLEOTIDE SEQUENCE</scope>
</reference>
<dbReference type="KEGG" id="vg:3959446"/>
<sequence length="24" mass="2795">MKKARRSPSRKKGARLWYVGGSQF</sequence>
<evidence type="ECO:0000256" key="1">
    <source>
        <dbReference type="ARBA" id="ARBA00004328"/>
    </source>
</evidence>
<evidence type="ECO:0000256" key="3">
    <source>
        <dbReference type="ARBA" id="ARBA00022844"/>
    </source>
</evidence>